<dbReference type="AlphaFoldDB" id="Q8EP58"/>
<dbReference type="Proteomes" id="UP000000822">
    <property type="component" value="Chromosome"/>
</dbReference>
<accession>Q8EP58</accession>
<evidence type="ECO:0008006" key="3">
    <source>
        <dbReference type="Google" id="ProtNLM"/>
    </source>
</evidence>
<dbReference type="STRING" id="221109.gene:10734507"/>
<keyword evidence="2" id="KW-1185">Reference proteome</keyword>
<sequence length="243" mass="28897">MENGLNYEQVRKKCEEISNTYQINEELFYDVIEDWDEVEKPIDDKLQGVFQNLLKLVSNEITEMEAEVSLQATCQMGCAFCCYFPIIITKLEAKLLQMSINNFDFEQREKLFNHIEQYFSKYKHILEQVPDNWVEEMSEVKLAYKKLQLPCVLLDTEKNQCMAYEVRPIPCRTYMSYSDPLLCKQNLLPKETVSFEFLYEPYISALNEFLQWAYEDGSTGEITYPNDLYETDYLHNWMKKSLI</sequence>
<dbReference type="OrthoDB" id="9810361at2"/>
<dbReference type="RefSeq" id="WP_011066651.1">
    <property type="nucleotide sequence ID" value="NC_004193.1"/>
</dbReference>
<name>Q8EP58_OCEIH</name>
<reference evidence="1 2" key="2">
    <citation type="journal article" date="2002" name="Nucleic Acids Res.">
        <title>Genome sequence of Oceanobacillus iheyensis isolated from the Iheya Ridge and its unexpected adaptive capabilities to extreme environments.</title>
        <authorList>
            <person name="Takami H."/>
            <person name="Takaki Y."/>
            <person name="Uchiyama I."/>
        </authorList>
    </citation>
    <scope>NUCLEOTIDE SEQUENCE [LARGE SCALE GENOMIC DNA]</scope>
    <source>
        <strain evidence="2">DSM 14371 / CIP 107618 / JCM 11309 / KCTC 3954 / HTE831</strain>
    </source>
</reference>
<reference evidence="1 2" key="1">
    <citation type="journal article" date="2001" name="FEMS Microbiol. Lett.">
        <title>Oceanobacillus iheyensis gen. nov., sp. nov., a deep-sea extremely halotolerant and alkaliphilic species isolated from a depth of 1050 m on the Iheya Ridge.</title>
        <authorList>
            <person name="Lu J."/>
            <person name="Nogi Y."/>
            <person name="Takami H."/>
        </authorList>
    </citation>
    <scope>NUCLEOTIDE SEQUENCE [LARGE SCALE GENOMIC DNA]</scope>
    <source>
        <strain evidence="2">DSM 14371 / CIP 107618 / JCM 11309 / KCTC 3954 / HTE831</strain>
    </source>
</reference>
<dbReference type="HOGENOM" id="CLU_1141666_0_0_9"/>
<dbReference type="eggNOG" id="COG0727">
    <property type="taxonomic scope" value="Bacteria"/>
</dbReference>
<dbReference type="EMBL" id="BA000028">
    <property type="protein sequence ID" value="BAC14215.1"/>
    <property type="molecule type" value="Genomic_DNA"/>
</dbReference>
<gene>
    <name evidence="1" type="ordered locus">OB2259</name>
</gene>
<proteinExistence type="predicted"/>
<dbReference type="InterPro" id="IPR005358">
    <property type="entry name" value="Puta_zinc/iron-chelating_dom"/>
</dbReference>
<dbReference type="Pfam" id="PF03692">
    <property type="entry name" value="CxxCxxCC"/>
    <property type="match status" value="1"/>
</dbReference>
<evidence type="ECO:0000313" key="1">
    <source>
        <dbReference type="EMBL" id="BAC14215.1"/>
    </source>
</evidence>
<evidence type="ECO:0000313" key="2">
    <source>
        <dbReference type="Proteomes" id="UP000000822"/>
    </source>
</evidence>
<dbReference type="KEGG" id="oih:OB2259"/>
<protein>
    <recommendedName>
        <fullName evidence="3">Zinc/iron-chelating domain-containing protein</fullName>
    </recommendedName>
</protein>
<organism evidence="1 2">
    <name type="scientific">Oceanobacillus iheyensis (strain DSM 14371 / CIP 107618 / JCM 11309 / KCTC 3954 / HTE831)</name>
    <dbReference type="NCBI Taxonomy" id="221109"/>
    <lineage>
        <taxon>Bacteria</taxon>
        <taxon>Bacillati</taxon>
        <taxon>Bacillota</taxon>
        <taxon>Bacilli</taxon>
        <taxon>Bacillales</taxon>
        <taxon>Bacillaceae</taxon>
        <taxon>Oceanobacillus</taxon>
    </lineage>
</organism>